<evidence type="ECO:0000313" key="2">
    <source>
        <dbReference type="Proteomes" id="UP001174136"/>
    </source>
</evidence>
<reference evidence="1" key="1">
    <citation type="journal article" date="2023" name="Front. Mar. Sci.">
        <title>A new Merluccius polli reference genome to investigate the effects of global change in West African waters.</title>
        <authorList>
            <person name="Mateo J.L."/>
            <person name="Blanco-Fernandez C."/>
            <person name="Garcia-Vazquez E."/>
            <person name="Machado-Schiaffino G."/>
        </authorList>
    </citation>
    <scope>NUCLEOTIDE SEQUENCE</scope>
    <source>
        <strain evidence="1">C29</strain>
        <tissue evidence="1">Fin</tissue>
    </source>
</reference>
<sequence>MMRKVVSFFHQSTTAAHVLKTKQEMLKLAVHKLIHDGPTRWNTVYDMMERYVEQQAAIYSAITDKDVKKNVKDIAILTDSEAKLADDLIKIIKPLKKVTTIMSTETSPSVSTIIPLQKMIIKSMTQVMRTVPPSDMLGQPSPKTCKTDTEPLIFRTIFTEPGSKVQVPALSGGSVSVNPVKPRWPVHPQQQSQEHRIHHLPRKKSAMAELFGEFFTTEETTTKPPLAWWKSNEHKYPHIAKLAQHYHTVW</sequence>
<dbReference type="SUPFAM" id="SSF53098">
    <property type="entry name" value="Ribonuclease H-like"/>
    <property type="match status" value="1"/>
</dbReference>
<dbReference type="PANTHER" id="PTHR46481">
    <property type="entry name" value="ZINC FINGER BED DOMAIN-CONTAINING PROTEIN 4"/>
    <property type="match status" value="1"/>
</dbReference>
<gene>
    <name evidence="1" type="primary">ZBED1_158</name>
    <name evidence="1" type="ORF">N1851_026542</name>
</gene>
<keyword evidence="2" id="KW-1185">Reference proteome</keyword>
<dbReference type="PANTHER" id="PTHR46481:SF4">
    <property type="entry name" value="ZINC FINGER BED DOMAIN-CONTAINING PROTEIN 4"/>
    <property type="match status" value="1"/>
</dbReference>
<dbReference type="InterPro" id="IPR012337">
    <property type="entry name" value="RNaseH-like_sf"/>
</dbReference>
<name>A0AA47NV30_MERPO</name>
<accession>A0AA47NV30</accession>
<dbReference type="AlphaFoldDB" id="A0AA47NV30"/>
<comment type="caution">
    <text evidence="1">The sequence shown here is derived from an EMBL/GenBank/DDBJ whole genome shotgun (WGS) entry which is preliminary data.</text>
</comment>
<evidence type="ECO:0000313" key="1">
    <source>
        <dbReference type="EMBL" id="KAK0137257.1"/>
    </source>
</evidence>
<dbReference type="EMBL" id="JAOPHQ010004916">
    <property type="protein sequence ID" value="KAK0137257.1"/>
    <property type="molecule type" value="Genomic_DNA"/>
</dbReference>
<dbReference type="InterPro" id="IPR052035">
    <property type="entry name" value="ZnF_BED_domain_contain"/>
</dbReference>
<proteinExistence type="predicted"/>
<organism evidence="1 2">
    <name type="scientific">Merluccius polli</name>
    <name type="common">Benguela hake</name>
    <name type="synonym">Merluccius cadenati</name>
    <dbReference type="NCBI Taxonomy" id="89951"/>
    <lineage>
        <taxon>Eukaryota</taxon>
        <taxon>Metazoa</taxon>
        <taxon>Chordata</taxon>
        <taxon>Craniata</taxon>
        <taxon>Vertebrata</taxon>
        <taxon>Euteleostomi</taxon>
        <taxon>Actinopterygii</taxon>
        <taxon>Neopterygii</taxon>
        <taxon>Teleostei</taxon>
        <taxon>Neoteleostei</taxon>
        <taxon>Acanthomorphata</taxon>
        <taxon>Zeiogadaria</taxon>
        <taxon>Gadariae</taxon>
        <taxon>Gadiformes</taxon>
        <taxon>Gadoidei</taxon>
        <taxon>Merlucciidae</taxon>
        <taxon>Merluccius</taxon>
    </lineage>
</organism>
<dbReference type="Proteomes" id="UP001174136">
    <property type="component" value="Unassembled WGS sequence"/>
</dbReference>
<protein>
    <submittedName>
        <fullName evidence="1">Zinc finger BED domain-containing protein 1</fullName>
    </submittedName>
</protein>